<reference evidence="2" key="1">
    <citation type="journal article" date="2014" name="Int. J. Syst. Evol. Microbiol.">
        <title>Complete genome sequence of Corynebacterium casei LMG S-19264T (=DSM 44701T), isolated from a smear-ripened cheese.</title>
        <authorList>
            <consortium name="US DOE Joint Genome Institute (JGI-PGF)"/>
            <person name="Walter F."/>
            <person name="Albersmeier A."/>
            <person name="Kalinowski J."/>
            <person name="Ruckert C."/>
        </authorList>
    </citation>
    <scope>NUCLEOTIDE SEQUENCE</scope>
    <source>
        <strain evidence="2">CGMCC 4.7201</strain>
    </source>
</reference>
<evidence type="ECO:0000256" key="1">
    <source>
        <dbReference type="SAM" id="MobiDB-lite"/>
    </source>
</evidence>
<organism evidence="2 3">
    <name type="scientific">Wenjunlia tyrosinilytica</name>
    <dbReference type="NCBI Taxonomy" id="1544741"/>
    <lineage>
        <taxon>Bacteria</taxon>
        <taxon>Bacillati</taxon>
        <taxon>Actinomycetota</taxon>
        <taxon>Actinomycetes</taxon>
        <taxon>Kitasatosporales</taxon>
        <taxon>Streptomycetaceae</taxon>
        <taxon>Wenjunlia</taxon>
    </lineage>
</organism>
<accession>A0A917ZTZ3</accession>
<reference evidence="2" key="2">
    <citation type="submission" date="2020-09" db="EMBL/GenBank/DDBJ databases">
        <authorList>
            <person name="Sun Q."/>
            <person name="Zhou Y."/>
        </authorList>
    </citation>
    <scope>NUCLEOTIDE SEQUENCE</scope>
    <source>
        <strain evidence="2">CGMCC 4.7201</strain>
    </source>
</reference>
<gene>
    <name evidence="2" type="ORF">GCM10012280_51830</name>
</gene>
<keyword evidence="3" id="KW-1185">Reference proteome</keyword>
<comment type="caution">
    <text evidence="2">The sequence shown here is derived from an EMBL/GenBank/DDBJ whole genome shotgun (WGS) entry which is preliminary data.</text>
</comment>
<dbReference type="EMBL" id="BMMS01000025">
    <property type="protein sequence ID" value="GGO95198.1"/>
    <property type="molecule type" value="Genomic_DNA"/>
</dbReference>
<proteinExistence type="predicted"/>
<name>A0A917ZTZ3_9ACTN</name>
<feature type="region of interest" description="Disordered" evidence="1">
    <location>
        <begin position="1"/>
        <end position="42"/>
    </location>
</feature>
<evidence type="ECO:0000313" key="2">
    <source>
        <dbReference type="EMBL" id="GGO95198.1"/>
    </source>
</evidence>
<protein>
    <submittedName>
        <fullName evidence="2">Uncharacterized protein</fullName>
    </submittedName>
</protein>
<evidence type="ECO:0000313" key="3">
    <source>
        <dbReference type="Proteomes" id="UP000641932"/>
    </source>
</evidence>
<dbReference type="Proteomes" id="UP000641932">
    <property type="component" value="Unassembled WGS sequence"/>
</dbReference>
<sequence length="70" mass="6976">MVAIEAGRSMPSGEGRAVVAGSGASHRSTGYQGISDRGPTRPMTPCEGCGTGCAADPGVLHAKRALAHVL</sequence>
<dbReference type="AlphaFoldDB" id="A0A917ZTZ3"/>